<gene>
    <name evidence="7" type="ORF">ABMA27_009378</name>
</gene>
<feature type="domain" description="RING-type" evidence="6">
    <location>
        <begin position="36"/>
        <end position="76"/>
    </location>
</feature>
<dbReference type="PROSITE" id="PS50089">
    <property type="entry name" value="ZF_RING_2"/>
    <property type="match status" value="1"/>
</dbReference>
<dbReference type="Proteomes" id="UP001549920">
    <property type="component" value="Unassembled WGS sequence"/>
</dbReference>
<proteinExistence type="predicted"/>
<evidence type="ECO:0000256" key="5">
    <source>
        <dbReference type="SAM" id="MobiDB-lite"/>
    </source>
</evidence>
<dbReference type="InterPro" id="IPR047134">
    <property type="entry name" value="RNF4"/>
</dbReference>
<evidence type="ECO:0000313" key="8">
    <source>
        <dbReference type="Proteomes" id="UP001549920"/>
    </source>
</evidence>
<evidence type="ECO:0000256" key="2">
    <source>
        <dbReference type="ARBA" id="ARBA00022771"/>
    </source>
</evidence>
<comment type="caution">
    <text evidence="7">The sequence shown here is derived from an EMBL/GenBank/DDBJ whole genome shotgun (WGS) entry which is preliminary data.</text>
</comment>
<dbReference type="InterPro" id="IPR013083">
    <property type="entry name" value="Znf_RING/FYVE/PHD"/>
</dbReference>
<evidence type="ECO:0000256" key="1">
    <source>
        <dbReference type="ARBA" id="ARBA00022723"/>
    </source>
</evidence>
<dbReference type="PANTHER" id="PTHR23041:SF78">
    <property type="entry name" value="E3 UBIQUITIN-PROTEIN LIGASE RNF4"/>
    <property type="match status" value="1"/>
</dbReference>
<dbReference type="InterPro" id="IPR001841">
    <property type="entry name" value="Znf_RING"/>
</dbReference>
<organism evidence="7 8">
    <name type="scientific">Loxostege sticticalis</name>
    <name type="common">Beet webworm moth</name>
    <dbReference type="NCBI Taxonomy" id="481309"/>
    <lineage>
        <taxon>Eukaryota</taxon>
        <taxon>Metazoa</taxon>
        <taxon>Ecdysozoa</taxon>
        <taxon>Arthropoda</taxon>
        <taxon>Hexapoda</taxon>
        <taxon>Insecta</taxon>
        <taxon>Pterygota</taxon>
        <taxon>Neoptera</taxon>
        <taxon>Endopterygota</taxon>
        <taxon>Lepidoptera</taxon>
        <taxon>Glossata</taxon>
        <taxon>Ditrysia</taxon>
        <taxon>Pyraloidea</taxon>
        <taxon>Crambidae</taxon>
        <taxon>Pyraustinae</taxon>
        <taxon>Loxostege</taxon>
    </lineage>
</organism>
<keyword evidence="1" id="KW-0479">Metal-binding</keyword>
<dbReference type="Pfam" id="PF13923">
    <property type="entry name" value="zf-C3HC4_2"/>
    <property type="match status" value="1"/>
</dbReference>
<dbReference type="Gene3D" id="3.30.40.10">
    <property type="entry name" value="Zinc/RING finger domain, C3HC4 (zinc finger)"/>
    <property type="match status" value="1"/>
</dbReference>
<evidence type="ECO:0000259" key="6">
    <source>
        <dbReference type="PROSITE" id="PS50089"/>
    </source>
</evidence>
<keyword evidence="2 4" id="KW-0863">Zinc-finger</keyword>
<feature type="region of interest" description="Disordered" evidence="5">
    <location>
        <begin position="1"/>
        <end position="26"/>
    </location>
</feature>
<dbReference type="PANTHER" id="PTHR23041">
    <property type="entry name" value="RING FINGER DOMAIN-CONTAINING"/>
    <property type="match status" value="1"/>
</dbReference>
<evidence type="ECO:0000256" key="4">
    <source>
        <dbReference type="PROSITE-ProRule" id="PRU00175"/>
    </source>
</evidence>
<dbReference type="InterPro" id="IPR017907">
    <property type="entry name" value="Znf_RING_CS"/>
</dbReference>
<accession>A0ABR3H7Z5</accession>
<reference evidence="7 8" key="1">
    <citation type="submission" date="2024-06" db="EMBL/GenBank/DDBJ databases">
        <title>A chromosome-level genome assembly of beet webworm, Loxostege sticticalis.</title>
        <authorList>
            <person name="Zhang Y."/>
        </authorList>
    </citation>
    <scope>NUCLEOTIDE SEQUENCE [LARGE SCALE GENOMIC DNA]</scope>
    <source>
        <strain evidence="7">AQ026</strain>
        <tissue evidence="7">Whole body</tissue>
    </source>
</reference>
<keyword evidence="3" id="KW-0862">Zinc</keyword>
<evidence type="ECO:0000313" key="7">
    <source>
        <dbReference type="EMBL" id="KAL0860836.1"/>
    </source>
</evidence>
<dbReference type="EMBL" id="JBEUOH010000024">
    <property type="protein sequence ID" value="KAL0860836.1"/>
    <property type="molecule type" value="Genomic_DNA"/>
</dbReference>
<dbReference type="SMART" id="SM00184">
    <property type="entry name" value="RING"/>
    <property type="match status" value="1"/>
</dbReference>
<sequence length="102" mass="11528">MKTESGAVKENNAKGKKKIKKAKTKKKQQKFLKIRCPICFNNLTNEAVSSTRCGHVFCTQCLMKAMSLKRMCPLCRVSLRSAMGCHPLYLHDNICEEDTESS</sequence>
<protein>
    <recommendedName>
        <fullName evidence="6">RING-type domain-containing protein</fullName>
    </recommendedName>
</protein>
<dbReference type="PROSITE" id="PS00518">
    <property type="entry name" value="ZF_RING_1"/>
    <property type="match status" value="1"/>
</dbReference>
<dbReference type="SUPFAM" id="SSF57850">
    <property type="entry name" value="RING/U-box"/>
    <property type="match status" value="1"/>
</dbReference>
<keyword evidence="8" id="KW-1185">Reference proteome</keyword>
<feature type="compositionally biased region" description="Basic residues" evidence="5">
    <location>
        <begin position="14"/>
        <end position="26"/>
    </location>
</feature>
<name>A0ABR3H7Z5_LOXSC</name>
<evidence type="ECO:0000256" key="3">
    <source>
        <dbReference type="ARBA" id="ARBA00022833"/>
    </source>
</evidence>